<feature type="domain" description="Ketoreductase" evidence="4">
    <location>
        <begin position="9"/>
        <end position="217"/>
    </location>
</feature>
<dbReference type="SUPFAM" id="SSF51735">
    <property type="entry name" value="NAD(P)-binding Rossmann-fold domains"/>
    <property type="match status" value="1"/>
</dbReference>
<dbReference type="InterPro" id="IPR002347">
    <property type="entry name" value="SDR_fam"/>
</dbReference>
<gene>
    <name evidence="5" type="ORF">ACKI18_18935</name>
</gene>
<proteinExistence type="inferred from homology"/>
<evidence type="ECO:0000256" key="3">
    <source>
        <dbReference type="ARBA" id="ARBA00023027"/>
    </source>
</evidence>
<reference evidence="5 6" key="1">
    <citation type="submission" date="2024-12" db="EMBL/GenBank/DDBJ databases">
        <title>Forecasting of Potato common scab and diversities of Pathogenic streptomyces spp. in china.</title>
        <authorList>
            <person name="Handique U."/>
            <person name="Wu J."/>
        </authorList>
    </citation>
    <scope>NUCLEOTIDE SEQUENCE [LARGE SCALE GENOMIC DNA]</scope>
    <source>
        <strain evidence="5 6">ZRIMU1530</strain>
    </source>
</reference>
<name>A0ABW9HSU3_9ACTN</name>
<comment type="similarity">
    <text evidence="1">Belongs to the short-chain dehydrogenases/reductases (SDR) family.</text>
</comment>
<protein>
    <submittedName>
        <fullName evidence="5">SDR family NAD(P)-dependent oxidoreductase</fullName>
        <ecNumber evidence="5">1.1.1.-</ecNumber>
    </submittedName>
</protein>
<keyword evidence="3" id="KW-0520">NAD</keyword>
<dbReference type="Proteomes" id="UP001631957">
    <property type="component" value="Unassembled WGS sequence"/>
</dbReference>
<keyword evidence="2 5" id="KW-0560">Oxidoreductase</keyword>
<dbReference type="EMBL" id="JBJVNI010000009">
    <property type="protein sequence ID" value="MFM9610776.1"/>
    <property type="molecule type" value="Genomic_DNA"/>
</dbReference>
<evidence type="ECO:0000313" key="6">
    <source>
        <dbReference type="Proteomes" id="UP001631957"/>
    </source>
</evidence>
<accession>A0ABW9HSU3</accession>
<evidence type="ECO:0000256" key="1">
    <source>
        <dbReference type="ARBA" id="ARBA00006484"/>
    </source>
</evidence>
<keyword evidence="6" id="KW-1185">Reference proteome</keyword>
<dbReference type="NCBIfam" id="NF005559">
    <property type="entry name" value="PRK07231.1"/>
    <property type="match status" value="1"/>
</dbReference>
<dbReference type="PANTHER" id="PTHR24321">
    <property type="entry name" value="DEHYDROGENASES, SHORT CHAIN"/>
    <property type="match status" value="1"/>
</dbReference>
<dbReference type="PANTHER" id="PTHR24321:SF8">
    <property type="entry name" value="ESTRADIOL 17-BETA-DEHYDROGENASE 8-RELATED"/>
    <property type="match status" value="1"/>
</dbReference>
<organism evidence="5 6">
    <name type="scientific">Streptomyces niveiscabiei</name>
    <dbReference type="NCBI Taxonomy" id="164115"/>
    <lineage>
        <taxon>Bacteria</taxon>
        <taxon>Bacillati</taxon>
        <taxon>Actinomycetota</taxon>
        <taxon>Actinomycetes</taxon>
        <taxon>Kitasatosporales</taxon>
        <taxon>Streptomycetaceae</taxon>
        <taxon>Streptomyces</taxon>
    </lineage>
</organism>
<sequence length="257" mass="26042">MSQPRFSGRTVLITGAGSGIGRTLALAFAAEGANVVAAGRTRSALDETVALVAQAGGGGTAIAEAADVTDPDSIDALVGTAVERFGSLDVAVNNAGIIRAGQPIADTDPADWHAVLDTNLTGLFLALRAEIRQMRAQPRGGAIVNVASNLGAHAQKPGVTAYSASKAAVASLTRGAALEHIRDGVRINSVSPGVTRTTMSLLPGETEEGRAARMKEQSPLGRSVTTDEVAHAVLYLASDDAAPLVGTDLLIDGGTTL</sequence>
<dbReference type="InterPro" id="IPR036291">
    <property type="entry name" value="NAD(P)-bd_dom_sf"/>
</dbReference>
<evidence type="ECO:0000259" key="4">
    <source>
        <dbReference type="SMART" id="SM00822"/>
    </source>
</evidence>
<comment type="caution">
    <text evidence="5">The sequence shown here is derived from an EMBL/GenBank/DDBJ whole genome shotgun (WGS) entry which is preliminary data.</text>
</comment>
<dbReference type="CDD" id="cd05233">
    <property type="entry name" value="SDR_c"/>
    <property type="match status" value="1"/>
</dbReference>
<dbReference type="InterPro" id="IPR057326">
    <property type="entry name" value="KR_dom"/>
</dbReference>
<dbReference type="Pfam" id="PF13561">
    <property type="entry name" value="adh_short_C2"/>
    <property type="match status" value="1"/>
</dbReference>
<dbReference type="EC" id="1.1.1.-" evidence="5"/>
<evidence type="ECO:0000256" key="2">
    <source>
        <dbReference type="ARBA" id="ARBA00023002"/>
    </source>
</evidence>
<dbReference type="InterPro" id="IPR020904">
    <property type="entry name" value="Sc_DH/Rdtase_CS"/>
</dbReference>
<dbReference type="RefSeq" id="WP_109364008.1">
    <property type="nucleotide sequence ID" value="NZ_JBJVNI010000009.1"/>
</dbReference>
<evidence type="ECO:0000313" key="5">
    <source>
        <dbReference type="EMBL" id="MFM9610776.1"/>
    </source>
</evidence>
<dbReference type="PROSITE" id="PS00061">
    <property type="entry name" value="ADH_SHORT"/>
    <property type="match status" value="1"/>
</dbReference>
<dbReference type="Gene3D" id="3.40.50.720">
    <property type="entry name" value="NAD(P)-binding Rossmann-like Domain"/>
    <property type="match status" value="1"/>
</dbReference>
<dbReference type="GO" id="GO:0016491">
    <property type="term" value="F:oxidoreductase activity"/>
    <property type="evidence" value="ECO:0007669"/>
    <property type="project" value="UniProtKB-KW"/>
</dbReference>
<dbReference type="PRINTS" id="PR00081">
    <property type="entry name" value="GDHRDH"/>
</dbReference>
<dbReference type="SMART" id="SM00822">
    <property type="entry name" value="PKS_KR"/>
    <property type="match status" value="1"/>
</dbReference>
<dbReference type="PRINTS" id="PR00080">
    <property type="entry name" value="SDRFAMILY"/>
</dbReference>